<gene>
    <name evidence="3" type="ORF">DSOL_2103</name>
</gene>
<dbReference type="InterPro" id="IPR048350">
    <property type="entry name" value="S-Me-THD-like_C"/>
</dbReference>
<dbReference type="InterPro" id="IPR027479">
    <property type="entry name" value="S-Me-THD_N_sf"/>
</dbReference>
<dbReference type="Pfam" id="PF20906">
    <property type="entry name" value="S-Me-THD_C"/>
    <property type="match status" value="1"/>
</dbReference>
<dbReference type="RefSeq" id="WP_075364744.1">
    <property type="nucleotide sequence ID" value="NZ_MLBF01000012.1"/>
</dbReference>
<dbReference type="AlphaFoldDB" id="A0A1Q8QXR2"/>
<evidence type="ECO:0000259" key="1">
    <source>
        <dbReference type="Pfam" id="PF06032"/>
    </source>
</evidence>
<evidence type="ECO:0000259" key="2">
    <source>
        <dbReference type="Pfam" id="PF20906"/>
    </source>
</evidence>
<comment type="caution">
    <text evidence="3">The sequence shown here is derived from an EMBL/GenBank/DDBJ whole genome shotgun (WGS) entry which is preliminary data.</text>
</comment>
<dbReference type="OrthoDB" id="7441206at2"/>
<dbReference type="SUPFAM" id="SSF160991">
    <property type="entry name" value="CV3147-like"/>
    <property type="match status" value="1"/>
</dbReference>
<dbReference type="Gene3D" id="2.40.390.10">
    <property type="entry name" value="CV3147-like"/>
    <property type="match status" value="1"/>
</dbReference>
<proteinExistence type="predicted"/>
<name>A0A1Q8QXR2_9FIRM</name>
<dbReference type="Gene3D" id="3.40.1610.10">
    <property type="entry name" value="CV3147-like domain"/>
    <property type="match status" value="1"/>
</dbReference>
<evidence type="ECO:0000313" key="3">
    <source>
        <dbReference type="EMBL" id="OLN32010.1"/>
    </source>
</evidence>
<protein>
    <recommendedName>
        <fullName evidence="5">DUF917 domain-containing protein</fullName>
    </recommendedName>
</protein>
<feature type="domain" description="S-Me-THD-like C-terminal" evidence="2">
    <location>
        <begin position="166"/>
        <end position="354"/>
    </location>
</feature>
<reference evidence="3 4" key="1">
    <citation type="submission" date="2016-09" db="EMBL/GenBank/DDBJ databases">
        <title>Complete genome of Desulfosporosinus sp. OL.</title>
        <authorList>
            <person name="Mardanov A."/>
            <person name="Beletsky A."/>
            <person name="Panova A."/>
            <person name="Karnachuk O."/>
            <person name="Ravin N."/>
        </authorList>
    </citation>
    <scope>NUCLEOTIDE SEQUENCE [LARGE SCALE GENOMIC DNA]</scope>
    <source>
        <strain evidence="3 4">OL</strain>
    </source>
</reference>
<sequence length="367" mass="39659">MRILDSQAIEDIAIGAAVLGTGGGGDPYVGKLMALQAVEEFGPIQLLDADEVPDDALVVPSAMMGAPTVLVEKIPNGQEVLGAFDSLKNYMGREVFATMPIEAGGINSMIPLALAARLGIPVIDADGMGRAFPELQMVTFHLNKVSATPMMLCDEKGNSLMLRTVDNVWTERLARTATVQMGGSVMLAIYPMSGTQLKTAGIRGIITLTEKIGRAIREAKGQKQDPITNVLSLTGGYELFRGKVIDVSRKTIGGFARGESQIEGLDAYKGQTLTLNFQNEHLMARTEKEVLATTPDLIAVLDMETAHPITTESLRYGARAVVIGMPCNPQWRTENGIANVGPRYFGYDLDYIPIEERIKSFRRGGQK</sequence>
<dbReference type="EMBL" id="MLBF01000012">
    <property type="protein sequence ID" value="OLN32010.1"/>
    <property type="molecule type" value="Genomic_DNA"/>
</dbReference>
<feature type="domain" description="S-Me-THD N-terminal" evidence="1">
    <location>
        <begin position="8"/>
        <end position="163"/>
    </location>
</feature>
<dbReference type="Pfam" id="PF06032">
    <property type="entry name" value="S-Me-THD_N"/>
    <property type="match status" value="1"/>
</dbReference>
<accession>A0A1Q8QXR2</accession>
<dbReference type="Proteomes" id="UP000186102">
    <property type="component" value="Unassembled WGS sequence"/>
</dbReference>
<evidence type="ECO:0008006" key="5">
    <source>
        <dbReference type="Google" id="ProtNLM"/>
    </source>
</evidence>
<organism evidence="3 4">
    <name type="scientific">Desulfosporosinus metallidurans</name>
    <dbReference type="NCBI Taxonomy" id="1888891"/>
    <lineage>
        <taxon>Bacteria</taxon>
        <taxon>Bacillati</taxon>
        <taxon>Bacillota</taxon>
        <taxon>Clostridia</taxon>
        <taxon>Eubacteriales</taxon>
        <taxon>Desulfitobacteriaceae</taxon>
        <taxon>Desulfosporosinus</taxon>
    </lineage>
</organism>
<dbReference type="STRING" id="1888891.DSOL_2103"/>
<dbReference type="InterPro" id="IPR010318">
    <property type="entry name" value="S-Me-THD_N"/>
</dbReference>
<keyword evidence="4" id="KW-1185">Reference proteome</keyword>
<evidence type="ECO:0000313" key="4">
    <source>
        <dbReference type="Proteomes" id="UP000186102"/>
    </source>
</evidence>
<dbReference type="InterPro" id="IPR024071">
    <property type="entry name" value="S-Me-THD_C_sf"/>
</dbReference>